<reference evidence="5" key="1">
    <citation type="submission" date="2020-11" db="EMBL/GenBank/DDBJ databases">
        <authorList>
            <consortium name="DOE Joint Genome Institute"/>
            <person name="Ahrendt S."/>
            <person name="Riley R."/>
            <person name="Andreopoulos W."/>
            <person name="Labutti K."/>
            <person name="Pangilinan J."/>
            <person name="Ruiz-Duenas F.J."/>
            <person name="Barrasa J.M."/>
            <person name="Sanchez-Garcia M."/>
            <person name="Camarero S."/>
            <person name="Miyauchi S."/>
            <person name="Serrano A."/>
            <person name="Linde D."/>
            <person name="Babiker R."/>
            <person name="Drula E."/>
            <person name="Ayuso-Fernandez I."/>
            <person name="Pacheco R."/>
            <person name="Padilla G."/>
            <person name="Ferreira P."/>
            <person name="Barriuso J."/>
            <person name="Kellner H."/>
            <person name="Castanera R."/>
            <person name="Alfaro M."/>
            <person name="Ramirez L."/>
            <person name="Pisabarro A.G."/>
            <person name="Kuo A."/>
            <person name="Tritt A."/>
            <person name="Lipzen A."/>
            <person name="He G."/>
            <person name="Yan M."/>
            <person name="Ng V."/>
            <person name="Cullen D."/>
            <person name="Martin F."/>
            <person name="Rosso M.-N."/>
            <person name="Henrissat B."/>
            <person name="Hibbett D."/>
            <person name="Martinez A.T."/>
            <person name="Grigoriev I.V."/>
        </authorList>
    </citation>
    <scope>NUCLEOTIDE SEQUENCE</scope>
    <source>
        <strain evidence="5">CIRM-BRFM 674</strain>
    </source>
</reference>
<comment type="similarity">
    <text evidence="1 3">Belongs to the type-B carboxylesterase/lipase family.</text>
</comment>
<evidence type="ECO:0000313" key="5">
    <source>
        <dbReference type="EMBL" id="KAF9484148.1"/>
    </source>
</evidence>
<sequence>MLTVLFLSLGLLASPVCDAPTVTIGRTTVVGTEFDPARVEFFGGIPFAQPPVGQLRLAPPVLTTTFNTSRFDASKFGSACLQTALPAGQVSEDCLNLNIFRPAGTRQTANLPVMVWIFGVSSPSLYNGTEIVARSVARGTPVIFASINYRLGPLGFPQGIEAGQRGITNLGLQDQLVALEWIQANIAKFGGDRSKVTIIGESSGAVSINIHLLETRIRQLARAAILESTAIFPTFGPERNEAQWQQFVAAVPACASAVGSSDTFDCIRSSDSDSLLKALNISSISGTNASFVPVIDGPGGLLPDRPSHLTLQARLPTLIGSNLDEGTLLTPQGTNSPNQINAVLTAIMTPSETANLGETVQEIDELYPDTPALGSPFGTGNNTFGLNGEFKRFASVFGDLLFQSSRRTFAQNASDAGIPVFAYLFTDPDAVVMPEFLSVIFPNSPPAPGSLGVAHSTEINYVFNTLINKTPTAQALSITMQDYWLSFVTSLTPNDGRGSKRPFWQQYTPNNQILMELNGHNITLMPDDFRPDQILFFQNSEDALHR</sequence>
<gene>
    <name evidence="5" type="ORF">BDN70DRAFT_798269</name>
</gene>
<dbReference type="PROSITE" id="PS00122">
    <property type="entry name" value="CARBOXYLESTERASE_B_1"/>
    <property type="match status" value="1"/>
</dbReference>
<keyword evidence="6" id="KW-1185">Reference proteome</keyword>
<dbReference type="EC" id="3.1.1.-" evidence="3"/>
<accession>A0A9P6D5Z7</accession>
<dbReference type="Gene3D" id="3.40.50.1820">
    <property type="entry name" value="alpha/beta hydrolase"/>
    <property type="match status" value="1"/>
</dbReference>
<dbReference type="InterPro" id="IPR029058">
    <property type="entry name" value="AB_hydrolase_fold"/>
</dbReference>
<feature type="chain" id="PRO_5040535928" description="Carboxylic ester hydrolase" evidence="3">
    <location>
        <begin position="20"/>
        <end position="546"/>
    </location>
</feature>
<dbReference type="Proteomes" id="UP000807469">
    <property type="component" value="Unassembled WGS sequence"/>
</dbReference>
<evidence type="ECO:0000256" key="2">
    <source>
        <dbReference type="ARBA" id="ARBA00022801"/>
    </source>
</evidence>
<dbReference type="OrthoDB" id="408631at2759"/>
<feature type="signal peptide" evidence="3">
    <location>
        <begin position="1"/>
        <end position="19"/>
    </location>
</feature>
<dbReference type="SUPFAM" id="SSF53474">
    <property type="entry name" value="alpha/beta-Hydrolases"/>
    <property type="match status" value="1"/>
</dbReference>
<dbReference type="PANTHER" id="PTHR11559">
    <property type="entry name" value="CARBOXYLESTERASE"/>
    <property type="match status" value="1"/>
</dbReference>
<name>A0A9P6D5Z7_9AGAR</name>
<dbReference type="EMBL" id="MU155146">
    <property type="protein sequence ID" value="KAF9484148.1"/>
    <property type="molecule type" value="Genomic_DNA"/>
</dbReference>
<evidence type="ECO:0000256" key="1">
    <source>
        <dbReference type="ARBA" id="ARBA00005964"/>
    </source>
</evidence>
<dbReference type="GO" id="GO:0016787">
    <property type="term" value="F:hydrolase activity"/>
    <property type="evidence" value="ECO:0007669"/>
    <property type="project" value="UniProtKB-KW"/>
</dbReference>
<dbReference type="InterPro" id="IPR002018">
    <property type="entry name" value="CarbesteraseB"/>
</dbReference>
<proteinExistence type="inferred from homology"/>
<dbReference type="AlphaFoldDB" id="A0A9P6D5Z7"/>
<keyword evidence="2 3" id="KW-0378">Hydrolase</keyword>
<keyword evidence="3" id="KW-0732">Signal</keyword>
<dbReference type="InterPro" id="IPR050309">
    <property type="entry name" value="Type-B_Carboxylest/Lipase"/>
</dbReference>
<evidence type="ECO:0000259" key="4">
    <source>
        <dbReference type="Pfam" id="PF00135"/>
    </source>
</evidence>
<comment type="caution">
    <text evidence="5">The sequence shown here is derived from an EMBL/GenBank/DDBJ whole genome shotgun (WGS) entry which is preliminary data.</text>
</comment>
<organism evidence="5 6">
    <name type="scientific">Pholiota conissans</name>
    <dbReference type="NCBI Taxonomy" id="109636"/>
    <lineage>
        <taxon>Eukaryota</taxon>
        <taxon>Fungi</taxon>
        <taxon>Dikarya</taxon>
        <taxon>Basidiomycota</taxon>
        <taxon>Agaricomycotina</taxon>
        <taxon>Agaricomycetes</taxon>
        <taxon>Agaricomycetidae</taxon>
        <taxon>Agaricales</taxon>
        <taxon>Agaricineae</taxon>
        <taxon>Strophariaceae</taxon>
        <taxon>Pholiota</taxon>
    </lineage>
</organism>
<feature type="domain" description="Carboxylesterase type B" evidence="4">
    <location>
        <begin position="20"/>
        <end position="521"/>
    </location>
</feature>
<dbReference type="Pfam" id="PF00135">
    <property type="entry name" value="COesterase"/>
    <property type="match status" value="1"/>
</dbReference>
<evidence type="ECO:0000313" key="6">
    <source>
        <dbReference type="Proteomes" id="UP000807469"/>
    </source>
</evidence>
<evidence type="ECO:0000256" key="3">
    <source>
        <dbReference type="RuleBase" id="RU361235"/>
    </source>
</evidence>
<protein>
    <recommendedName>
        <fullName evidence="3">Carboxylic ester hydrolase</fullName>
        <ecNumber evidence="3">3.1.1.-</ecNumber>
    </recommendedName>
</protein>
<dbReference type="InterPro" id="IPR019826">
    <property type="entry name" value="Carboxylesterase_B_AS"/>
</dbReference>